<dbReference type="Proteomes" id="UP000285864">
    <property type="component" value="Unassembled WGS sequence"/>
</dbReference>
<accession>A0A412G748</accession>
<sequence length="143" mass="16007">MGGLLGNATTDKDGLMKRNYVVRRLVNASNLNNYHMFKITGHLIYSTIELIANTDDGRMLWCTVTYSGYTGSPIKPALIKNKNFSGYIKFFRKEGEVRSIYIQLFTGSNVTSLFARDITANFSMSVVESSDESPESLIEIPMS</sequence>
<reference evidence="1 2" key="1">
    <citation type="submission" date="2018-08" db="EMBL/GenBank/DDBJ databases">
        <title>A genome reference for cultivated species of the human gut microbiota.</title>
        <authorList>
            <person name="Zou Y."/>
            <person name="Xue W."/>
            <person name="Luo G."/>
        </authorList>
    </citation>
    <scope>NUCLEOTIDE SEQUENCE [LARGE SCALE GENOMIC DNA]</scope>
    <source>
        <strain evidence="1 2">AF24-2</strain>
    </source>
</reference>
<proteinExistence type="predicted"/>
<gene>
    <name evidence="1" type="ORF">DWY20_14735</name>
</gene>
<evidence type="ECO:0000313" key="2">
    <source>
        <dbReference type="Proteomes" id="UP000285864"/>
    </source>
</evidence>
<protein>
    <submittedName>
        <fullName evidence="1">Uncharacterized protein</fullName>
    </submittedName>
</protein>
<keyword evidence="2" id="KW-1185">Reference proteome</keyword>
<evidence type="ECO:0000313" key="1">
    <source>
        <dbReference type="EMBL" id="RGR87759.1"/>
    </source>
</evidence>
<comment type="caution">
    <text evidence="1">The sequence shown here is derived from an EMBL/GenBank/DDBJ whole genome shotgun (WGS) entry which is preliminary data.</text>
</comment>
<dbReference type="AlphaFoldDB" id="A0A412G748"/>
<name>A0A412G748_9BACT</name>
<dbReference type="EMBL" id="QRUU01000158">
    <property type="protein sequence ID" value="RGR87759.1"/>
    <property type="molecule type" value="Genomic_DNA"/>
</dbReference>
<organism evidence="1 2">
    <name type="scientific">Phocaeicola coprocola</name>
    <dbReference type="NCBI Taxonomy" id="310298"/>
    <lineage>
        <taxon>Bacteria</taxon>
        <taxon>Pseudomonadati</taxon>
        <taxon>Bacteroidota</taxon>
        <taxon>Bacteroidia</taxon>
        <taxon>Bacteroidales</taxon>
        <taxon>Bacteroidaceae</taxon>
        <taxon>Phocaeicola</taxon>
    </lineage>
</organism>